<dbReference type="EMBL" id="JAEUBE010000366">
    <property type="protein sequence ID" value="KAH3663866.1"/>
    <property type="molecule type" value="Genomic_DNA"/>
</dbReference>
<dbReference type="GeneID" id="70237233"/>
<evidence type="ECO:0000313" key="2">
    <source>
        <dbReference type="Proteomes" id="UP000769157"/>
    </source>
</evidence>
<organism evidence="1 2">
    <name type="scientific">Ogataea philodendri</name>
    <dbReference type="NCBI Taxonomy" id="1378263"/>
    <lineage>
        <taxon>Eukaryota</taxon>
        <taxon>Fungi</taxon>
        <taxon>Dikarya</taxon>
        <taxon>Ascomycota</taxon>
        <taxon>Saccharomycotina</taxon>
        <taxon>Pichiomycetes</taxon>
        <taxon>Pichiales</taxon>
        <taxon>Pichiaceae</taxon>
        <taxon>Ogataea</taxon>
    </lineage>
</organism>
<protein>
    <submittedName>
        <fullName evidence="1">Uncharacterized protein</fullName>
    </submittedName>
</protein>
<keyword evidence="2" id="KW-1185">Reference proteome</keyword>
<reference evidence="1" key="2">
    <citation type="submission" date="2021-01" db="EMBL/GenBank/DDBJ databases">
        <authorList>
            <person name="Schikora-Tamarit M.A."/>
        </authorList>
    </citation>
    <scope>NUCLEOTIDE SEQUENCE</scope>
    <source>
        <strain evidence="1">CBS6075</strain>
    </source>
</reference>
<name>A0A9P8P2L9_9ASCO</name>
<comment type="caution">
    <text evidence="1">The sequence shown here is derived from an EMBL/GenBank/DDBJ whole genome shotgun (WGS) entry which is preliminary data.</text>
</comment>
<dbReference type="AlphaFoldDB" id="A0A9P8P2L9"/>
<sequence>MLQKNRVLAAGHVTLVHESLFVGLELARDRVDHAPVVEDAEVAGVPAVAVDVLWRDGRSHELVDNLSGVLELGNNLAGFRVDQLVHAAAVHLQVRFLGDRIGPNQWKLLDLGLLPLRKIVQWDLLRRLL</sequence>
<proteinExistence type="predicted"/>
<evidence type="ECO:0000313" key="1">
    <source>
        <dbReference type="EMBL" id="KAH3663866.1"/>
    </source>
</evidence>
<dbReference type="RefSeq" id="XP_046060202.1">
    <property type="nucleotide sequence ID" value="XM_046206436.1"/>
</dbReference>
<accession>A0A9P8P2L9</accession>
<reference evidence="1" key="1">
    <citation type="journal article" date="2021" name="Open Biol.">
        <title>Shared evolutionary footprints suggest mitochondrial oxidative damage underlies multiple complex I losses in fungi.</title>
        <authorList>
            <person name="Schikora-Tamarit M.A."/>
            <person name="Marcet-Houben M."/>
            <person name="Nosek J."/>
            <person name="Gabaldon T."/>
        </authorList>
    </citation>
    <scope>NUCLEOTIDE SEQUENCE</scope>
    <source>
        <strain evidence="1">CBS6075</strain>
    </source>
</reference>
<gene>
    <name evidence="1" type="ORF">OGAPHI_005269</name>
</gene>
<dbReference type="Proteomes" id="UP000769157">
    <property type="component" value="Unassembled WGS sequence"/>
</dbReference>